<dbReference type="PANTHER" id="PTHR46417">
    <property type="entry name" value="TRNA (GUANINE-N(1)-)-METHYLTRANSFERASE"/>
    <property type="match status" value="1"/>
</dbReference>
<comment type="similarity">
    <text evidence="3">Belongs to the RNA methyltransferase TrmD family.</text>
</comment>
<dbReference type="Pfam" id="PF01746">
    <property type="entry name" value="tRNA_m1G_MT"/>
    <property type="match status" value="1"/>
</dbReference>
<dbReference type="EMBL" id="CAFAZX010000004">
    <property type="protein sequence ID" value="CAB4839851.1"/>
    <property type="molecule type" value="Genomic_DNA"/>
</dbReference>
<reference evidence="16" key="1">
    <citation type="submission" date="2020-05" db="EMBL/GenBank/DDBJ databases">
        <authorList>
            <person name="Chiriac C."/>
            <person name="Salcher M."/>
            <person name="Ghai R."/>
            <person name="Kavagutti S V."/>
        </authorList>
    </citation>
    <scope>NUCLEOTIDE SEQUENCE</scope>
</reference>
<dbReference type="InterPro" id="IPR016009">
    <property type="entry name" value="tRNA_MeTrfase_TRMD/TRM10"/>
</dbReference>
<accession>A0A6J6LL52</accession>
<dbReference type="GO" id="GO:0002939">
    <property type="term" value="P:tRNA N1-guanine methylation"/>
    <property type="evidence" value="ECO:0007669"/>
    <property type="project" value="TreeGrafter"/>
</dbReference>
<evidence type="ECO:0000259" key="15">
    <source>
        <dbReference type="Pfam" id="PF01746"/>
    </source>
</evidence>
<dbReference type="HAMAP" id="MF_00605">
    <property type="entry name" value="TrmD"/>
    <property type="match status" value="1"/>
</dbReference>
<dbReference type="EC" id="2.1.1.228" evidence="5"/>
<dbReference type="PANTHER" id="PTHR46417:SF1">
    <property type="entry name" value="TRNA (GUANINE-N(1)-)-METHYLTRANSFERASE"/>
    <property type="match status" value="1"/>
</dbReference>
<evidence type="ECO:0000256" key="14">
    <source>
        <dbReference type="ARBA" id="ARBA00047783"/>
    </source>
</evidence>
<evidence type="ECO:0000256" key="1">
    <source>
        <dbReference type="ARBA" id="ARBA00002634"/>
    </source>
</evidence>
<dbReference type="EMBL" id="CAEZZR010000104">
    <property type="protein sequence ID" value="CAB4779521.1"/>
    <property type="molecule type" value="Genomic_DNA"/>
</dbReference>
<dbReference type="PIRSF" id="PIRSF000386">
    <property type="entry name" value="tRNA_mtase"/>
    <property type="match status" value="1"/>
</dbReference>
<evidence type="ECO:0000313" key="19">
    <source>
        <dbReference type="EMBL" id="CAB4839851.1"/>
    </source>
</evidence>
<dbReference type="GO" id="GO:0005829">
    <property type="term" value="C:cytosol"/>
    <property type="evidence" value="ECO:0007669"/>
    <property type="project" value="TreeGrafter"/>
</dbReference>
<evidence type="ECO:0000256" key="7">
    <source>
        <dbReference type="ARBA" id="ARBA00022490"/>
    </source>
</evidence>
<evidence type="ECO:0000256" key="6">
    <source>
        <dbReference type="ARBA" id="ARBA00014679"/>
    </source>
</evidence>
<evidence type="ECO:0000256" key="3">
    <source>
        <dbReference type="ARBA" id="ARBA00007630"/>
    </source>
</evidence>
<dbReference type="AlphaFoldDB" id="A0A6J6LL52"/>
<dbReference type="InterPro" id="IPR023148">
    <property type="entry name" value="tRNA_m1G_MeTrfase_C_sf"/>
</dbReference>
<proteinExistence type="inferred from homology"/>
<keyword evidence="11" id="KW-0819">tRNA processing</keyword>
<organism evidence="16">
    <name type="scientific">freshwater metagenome</name>
    <dbReference type="NCBI Taxonomy" id="449393"/>
    <lineage>
        <taxon>unclassified sequences</taxon>
        <taxon>metagenomes</taxon>
        <taxon>ecological metagenomes</taxon>
    </lineage>
</organism>
<dbReference type="InterPro" id="IPR029026">
    <property type="entry name" value="tRNA_m1G_MTases_N"/>
</dbReference>
<dbReference type="EMBL" id="CAEZWO010000067">
    <property type="protein sequence ID" value="CAB4661429.1"/>
    <property type="molecule type" value="Genomic_DNA"/>
</dbReference>
<evidence type="ECO:0000256" key="11">
    <source>
        <dbReference type="ARBA" id="ARBA00022694"/>
    </source>
</evidence>
<evidence type="ECO:0000256" key="9">
    <source>
        <dbReference type="ARBA" id="ARBA00022679"/>
    </source>
</evidence>
<comment type="subcellular location">
    <subcellularLocation>
        <location evidence="2">Cytoplasm</location>
    </subcellularLocation>
</comment>
<dbReference type="NCBIfam" id="TIGR00088">
    <property type="entry name" value="trmD"/>
    <property type="match status" value="1"/>
</dbReference>
<evidence type="ECO:0000313" key="18">
    <source>
        <dbReference type="EMBL" id="CAB4832607.1"/>
    </source>
</evidence>
<keyword evidence="7" id="KW-0963">Cytoplasm</keyword>
<comment type="subunit">
    <text evidence="4">Homodimer.</text>
</comment>
<dbReference type="InterPro" id="IPR029028">
    <property type="entry name" value="Alpha/beta_knot_MTases"/>
</dbReference>
<dbReference type="InterPro" id="IPR002649">
    <property type="entry name" value="tRNA_m1G_MeTrfase_TrmD"/>
</dbReference>
<comment type="function">
    <text evidence="1">Specifically methylates guanosine-37 in various tRNAs.</text>
</comment>
<keyword evidence="8" id="KW-0489">Methyltransferase</keyword>
<evidence type="ECO:0000256" key="13">
    <source>
        <dbReference type="ARBA" id="ARBA00033392"/>
    </source>
</evidence>
<feature type="domain" description="tRNA methyltransferase TRMD/TRM10-type" evidence="15">
    <location>
        <begin position="1"/>
        <end position="220"/>
    </location>
</feature>
<name>A0A6J6LL52_9ZZZZ</name>
<evidence type="ECO:0000256" key="12">
    <source>
        <dbReference type="ARBA" id="ARBA00029736"/>
    </source>
</evidence>
<dbReference type="EMBL" id="CAFABI010000145">
    <property type="protein sequence ID" value="CAB4832607.1"/>
    <property type="molecule type" value="Genomic_DNA"/>
</dbReference>
<keyword evidence="10" id="KW-0949">S-adenosyl-L-methionine</keyword>
<evidence type="ECO:0000313" key="17">
    <source>
        <dbReference type="EMBL" id="CAB4779521.1"/>
    </source>
</evidence>
<protein>
    <recommendedName>
        <fullName evidence="6">tRNA (guanine-N(1)-)-methyltransferase</fullName>
        <ecNumber evidence="5">2.1.1.228</ecNumber>
    </recommendedName>
    <alternativeName>
        <fullName evidence="12">M1G-methyltransferase</fullName>
    </alternativeName>
    <alternativeName>
        <fullName evidence="13">tRNA [GM37] methyltransferase</fullName>
    </alternativeName>
</protein>
<dbReference type="Gene3D" id="3.40.1280.10">
    <property type="match status" value="1"/>
</dbReference>
<dbReference type="Gene3D" id="1.10.1270.20">
    <property type="entry name" value="tRNA(m1g37)methyltransferase, domain 2"/>
    <property type="match status" value="1"/>
</dbReference>
<sequence length="222" mass="24517">MKIDALTIFPDYFAPLQLSLLGKAQERGIVEFGIHDLRDFTTDNHHSVDDTPYGGGAGMVMKPEIWGAALDTVMTHESDLIILTPAGRRFNQRMAEQFASASHLVFACGRYEGIDARVGAYYARENFRVHEVSIGDYVLGGGEVASLVMIEAITRLLPGVLGNPDSIVEESHAQDGFLEYPNYTKPPMWRDIPVPEILLSGNHAAIATWRAEQAKKRATEQS</sequence>
<dbReference type="CDD" id="cd18080">
    <property type="entry name" value="TrmD-like"/>
    <property type="match status" value="1"/>
</dbReference>
<keyword evidence="9" id="KW-0808">Transferase</keyword>
<dbReference type="EMBL" id="CAFBRB010000041">
    <property type="protein sequence ID" value="CAB5073925.1"/>
    <property type="molecule type" value="Genomic_DNA"/>
</dbReference>
<evidence type="ECO:0000313" key="20">
    <source>
        <dbReference type="EMBL" id="CAB5073925.1"/>
    </source>
</evidence>
<evidence type="ECO:0000313" key="16">
    <source>
        <dbReference type="EMBL" id="CAB4661429.1"/>
    </source>
</evidence>
<dbReference type="FunFam" id="3.40.1280.10:FF:000001">
    <property type="entry name" value="tRNA (guanine-N(1)-)-methyltransferase"/>
    <property type="match status" value="1"/>
</dbReference>
<evidence type="ECO:0000256" key="5">
    <source>
        <dbReference type="ARBA" id="ARBA00012807"/>
    </source>
</evidence>
<gene>
    <name evidence="16" type="ORF">UFOPK2254_00773</name>
    <name evidence="17" type="ORF">UFOPK2907_01068</name>
    <name evidence="18" type="ORF">UFOPK3197_01074</name>
    <name evidence="19" type="ORF">UFOPK3241_00147</name>
    <name evidence="20" type="ORF">UFOPK4401_00523</name>
</gene>
<evidence type="ECO:0000256" key="4">
    <source>
        <dbReference type="ARBA" id="ARBA00011738"/>
    </source>
</evidence>
<dbReference type="SUPFAM" id="SSF75217">
    <property type="entry name" value="alpha/beta knot"/>
    <property type="match status" value="1"/>
</dbReference>
<evidence type="ECO:0000256" key="10">
    <source>
        <dbReference type="ARBA" id="ARBA00022691"/>
    </source>
</evidence>
<comment type="catalytic activity">
    <reaction evidence="14">
        <text>guanosine(37) in tRNA + S-adenosyl-L-methionine = N(1)-methylguanosine(37) in tRNA + S-adenosyl-L-homocysteine + H(+)</text>
        <dbReference type="Rhea" id="RHEA:36899"/>
        <dbReference type="Rhea" id="RHEA-COMP:10145"/>
        <dbReference type="Rhea" id="RHEA-COMP:10147"/>
        <dbReference type="ChEBI" id="CHEBI:15378"/>
        <dbReference type="ChEBI" id="CHEBI:57856"/>
        <dbReference type="ChEBI" id="CHEBI:59789"/>
        <dbReference type="ChEBI" id="CHEBI:73542"/>
        <dbReference type="ChEBI" id="CHEBI:74269"/>
        <dbReference type="EC" id="2.1.1.228"/>
    </reaction>
</comment>
<evidence type="ECO:0000256" key="8">
    <source>
        <dbReference type="ARBA" id="ARBA00022603"/>
    </source>
</evidence>
<evidence type="ECO:0000256" key="2">
    <source>
        <dbReference type="ARBA" id="ARBA00004496"/>
    </source>
</evidence>
<dbReference type="GO" id="GO:0052906">
    <property type="term" value="F:tRNA (guanine(37)-N1)-methyltransferase activity"/>
    <property type="evidence" value="ECO:0007669"/>
    <property type="project" value="UniProtKB-EC"/>
</dbReference>
<dbReference type="NCBIfam" id="NF000648">
    <property type="entry name" value="PRK00026.1"/>
    <property type="match status" value="1"/>
</dbReference>